<dbReference type="Proteomes" id="UP000681967">
    <property type="component" value="Unassembled WGS sequence"/>
</dbReference>
<protein>
    <recommendedName>
        <fullName evidence="2">C2H2-type domain-containing protein</fullName>
    </recommendedName>
</protein>
<dbReference type="PROSITE" id="PS00028">
    <property type="entry name" value="ZINC_FINGER_C2H2_1"/>
    <property type="match status" value="1"/>
</dbReference>
<dbReference type="InterPro" id="IPR013087">
    <property type="entry name" value="Znf_C2H2_type"/>
</dbReference>
<dbReference type="Proteomes" id="UP000663855">
    <property type="component" value="Unassembled WGS sequence"/>
</dbReference>
<name>A0A815XLE0_9BILA</name>
<accession>A0A815XLE0</accession>
<comment type="caution">
    <text evidence="3">The sequence shown here is derived from an EMBL/GenBank/DDBJ whole genome shotgun (WGS) entry which is preliminary data.</text>
</comment>
<evidence type="ECO:0000313" key="5">
    <source>
        <dbReference type="Proteomes" id="UP000663855"/>
    </source>
</evidence>
<sequence>MNGEYEFNRPGRGLPPYLLCRRDSDSTLYSDGASRIFAPSVSDTSAKDTDNSLYSSDSFSVSSTTISFTDIDSCSVSNSVTSKIIGNYFDTGVDSVNDQRRTIECSSISADHSDSQLTLNSSVHDDDDAHEKDENVQKSNENSMSGLGFLAGCLALASEYLENNNQVMNIEQNNENSDNCFANPENLIRSYVPCQMDYVEEELREKPLEVMDLDDTEESAISLPDPALPSVDYKNCCLWGDPRVSECGPSAQRYFQWKSQCYKFETLVNIDIRKYLKHLGVVKKSMDDNTIVNERNLIANRLLGKNILVDNSMSICQKHRSSFGIDWRDVVSTCNHPDHDPKRRTSTSDCRRANLEICSRIEGFPIGGRLCSKHRKFMSTSRDTQDLISIGDPSVATGVSTFEIVDTREAMNRILSEANIGPIRSQTRMAPESQSKSSLRRLVSKLNRGAQILQEKLAESLAPGQKDELLEMLRQHSDAQKEQQANTLINNEIISNLKEIYTVYVKQKMPFVEQVRLLSLLPHSMLYEDVMVTFGCSRHAIKCAHRIHDDNDYMLQSEKEPTIRQRADPNQIKHFVSWLVESNTLVSGTYGLTTLRMDTGEKLQVSKQILQSQKTHAIVSYKQYCDETDFEGLCTRKLFDILSSLKPEQQRIVSGLDDFVFEGVEAWCCLSNIVELMPIPQCERKRLLKQIEMAEQYQKTIHIGHCSENSDCITHCTTFGLSDPICPEQHRNCTQSHTFDCSDCVNIIRTIDEIQEKIEKLSNEEVKREAKYDFDNAAQHIIEWSRHNLRAAQQNDAKSKIISKMQDDEAFCTFDWGQKILPQEFRESQNTYFGKKGMSVLIGSFVWKNSSKAAATTTSNSTTAFNTESYILTLTNASQTDLDSLSGSEIIIKQFKEDHKHIIKLHKRTDNAGNFSSHSTPEIEKLICDRLGIQLLTRDYSEVQKGKDICDRVCGVSKARLRSWGANGNDIICANDIKEGMEYAGGVKNTKIAVAEIVPGMGIVGKTNIPNVSTVRSIQYESRYMKVFKASNVGDGSKIAYKKIDFESNMRLTSPFTIPIQDQEHSLAMNKRNDRTHHQILMCPVNGCTSTFEFNEDLDSHIAANLHKIPPPDPRTSNDIARLHLIDTVRSTNLQSHHDTKKIKTNQTSSIDPISQSLHYKNFSSLGWALRTRKHINTMNDKTKKFIQDMWLESQKTGSKLTPEQVQQEIRSQRDTKSGTKLFQPHEYATINQIKYRFRKLGAEYDITKKQQLINELIEENKE</sequence>
<proteinExistence type="predicted"/>
<dbReference type="EMBL" id="CAJNOV010014735">
    <property type="protein sequence ID" value="CAF1559397.1"/>
    <property type="molecule type" value="Genomic_DNA"/>
</dbReference>
<reference evidence="3" key="1">
    <citation type="submission" date="2021-02" db="EMBL/GenBank/DDBJ databases">
        <authorList>
            <person name="Nowell W R."/>
        </authorList>
    </citation>
    <scope>NUCLEOTIDE SEQUENCE</scope>
</reference>
<dbReference type="AlphaFoldDB" id="A0A815XLE0"/>
<organism evidence="3 5">
    <name type="scientific">Rotaria magnacalcarata</name>
    <dbReference type="NCBI Taxonomy" id="392030"/>
    <lineage>
        <taxon>Eukaryota</taxon>
        <taxon>Metazoa</taxon>
        <taxon>Spiralia</taxon>
        <taxon>Gnathifera</taxon>
        <taxon>Rotifera</taxon>
        <taxon>Eurotatoria</taxon>
        <taxon>Bdelloidea</taxon>
        <taxon>Philodinida</taxon>
        <taxon>Philodinidae</taxon>
        <taxon>Rotaria</taxon>
    </lineage>
</organism>
<feature type="domain" description="C2H2-type" evidence="2">
    <location>
        <begin position="1083"/>
        <end position="1107"/>
    </location>
</feature>
<dbReference type="EMBL" id="CAJOBH010007767">
    <property type="protein sequence ID" value="CAF4093773.1"/>
    <property type="molecule type" value="Genomic_DNA"/>
</dbReference>
<feature type="coiled-coil region" evidence="1">
    <location>
        <begin position="744"/>
        <end position="771"/>
    </location>
</feature>
<evidence type="ECO:0000256" key="1">
    <source>
        <dbReference type="SAM" id="Coils"/>
    </source>
</evidence>
<keyword evidence="1" id="KW-0175">Coiled coil</keyword>
<evidence type="ECO:0000313" key="3">
    <source>
        <dbReference type="EMBL" id="CAF1559397.1"/>
    </source>
</evidence>
<gene>
    <name evidence="4" type="ORF">BYL167_LOCUS18748</name>
    <name evidence="3" type="ORF">CJN711_LOCUS31013</name>
</gene>
<evidence type="ECO:0000259" key="2">
    <source>
        <dbReference type="PROSITE" id="PS00028"/>
    </source>
</evidence>
<evidence type="ECO:0000313" key="4">
    <source>
        <dbReference type="EMBL" id="CAF4093773.1"/>
    </source>
</evidence>
<dbReference type="PANTHER" id="PTHR33845">
    <property type="entry name" value="C2H2-TYPE DOMAIN-CONTAINING PROTEIN"/>
    <property type="match status" value="1"/>
</dbReference>
<dbReference type="PANTHER" id="PTHR33845:SF1">
    <property type="entry name" value="C2H2-TYPE DOMAIN-CONTAINING PROTEIN"/>
    <property type="match status" value="1"/>
</dbReference>